<keyword evidence="3" id="KW-0812">Transmembrane</keyword>
<organism evidence="5 6">
    <name type="scientific">Luteimonas yindakuii</name>
    <dbReference type="NCBI Taxonomy" id="2565782"/>
    <lineage>
        <taxon>Bacteria</taxon>
        <taxon>Pseudomonadati</taxon>
        <taxon>Pseudomonadota</taxon>
        <taxon>Gammaproteobacteria</taxon>
        <taxon>Lysobacterales</taxon>
        <taxon>Lysobacteraceae</taxon>
        <taxon>Luteimonas</taxon>
    </lineage>
</organism>
<dbReference type="InterPro" id="IPR016032">
    <property type="entry name" value="Sig_transdc_resp-reg_C-effctor"/>
</dbReference>
<dbReference type="PANTHER" id="PTHR12558:SF33">
    <property type="entry name" value="BLL7664 PROTEIN"/>
    <property type="match status" value="1"/>
</dbReference>
<keyword evidence="3" id="KW-1133">Transmembrane helix</keyword>
<gene>
    <name evidence="5" type="ORF">E4582_08975</name>
</gene>
<dbReference type="CDD" id="cd00383">
    <property type="entry name" value="trans_reg_C"/>
    <property type="match status" value="1"/>
</dbReference>
<dbReference type="SUPFAM" id="SSF46894">
    <property type="entry name" value="C-terminal effector domain of the bipartite response regulators"/>
    <property type="match status" value="1"/>
</dbReference>
<accession>A0A4Z1R601</accession>
<keyword evidence="3" id="KW-0472">Membrane</keyword>
<evidence type="ECO:0000313" key="6">
    <source>
        <dbReference type="Proteomes" id="UP000298681"/>
    </source>
</evidence>
<reference evidence="5 6" key="1">
    <citation type="submission" date="2019-01" db="EMBL/GenBank/DDBJ databases">
        <authorList>
            <person name="Zhang S."/>
        </authorList>
    </citation>
    <scope>NUCLEOTIDE SEQUENCE [LARGE SCALE GENOMIC DNA]</scope>
    <source>
        <strain evidence="5 6">1626</strain>
    </source>
</reference>
<dbReference type="InterPro" id="IPR001867">
    <property type="entry name" value="OmpR/PhoB-type_DNA-bd"/>
</dbReference>
<protein>
    <submittedName>
        <fullName evidence="5">Tetratricopeptide repeat protein</fullName>
    </submittedName>
</protein>
<dbReference type="InterPro" id="IPR036388">
    <property type="entry name" value="WH-like_DNA-bd_sf"/>
</dbReference>
<proteinExistence type="predicted"/>
<dbReference type="InterPro" id="IPR011990">
    <property type="entry name" value="TPR-like_helical_dom_sf"/>
</dbReference>
<dbReference type="PROSITE" id="PS51755">
    <property type="entry name" value="OMPR_PHOB"/>
    <property type="match status" value="1"/>
</dbReference>
<evidence type="ECO:0000256" key="3">
    <source>
        <dbReference type="SAM" id="Phobius"/>
    </source>
</evidence>
<feature type="transmembrane region" description="Helical" evidence="3">
    <location>
        <begin position="134"/>
        <end position="152"/>
    </location>
</feature>
<evidence type="ECO:0000256" key="1">
    <source>
        <dbReference type="ARBA" id="ARBA00023125"/>
    </source>
</evidence>
<dbReference type="GO" id="GO:0003677">
    <property type="term" value="F:DNA binding"/>
    <property type="evidence" value="ECO:0007669"/>
    <property type="project" value="UniProtKB-UniRule"/>
</dbReference>
<keyword evidence="6" id="KW-1185">Reference proteome</keyword>
<dbReference type="Pfam" id="PF14559">
    <property type="entry name" value="TPR_19"/>
    <property type="match status" value="1"/>
</dbReference>
<dbReference type="PANTHER" id="PTHR12558">
    <property type="entry name" value="CELL DIVISION CYCLE 16,23,27"/>
    <property type="match status" value="1"/>
</dbReference>
<dbReference type="SUPFAM" id="SSF48452">
    <property type="entry name" value="TPR-like"/>
    <property type="match status" value="2"/>
</dbReference>
<sequence length="637" mass="69350">MTPTQDAHARHYRFGPFRLDTQTRELQRDGAAVVLTAKAFDVLVVLVEHRGRVVGRDELLSTVWAGRVVEENNLAQAIGALRRAFGTDGQDHRYIVTVPGRGYRFVADVEVGAEGETPPAHAVAPVAAARWRPLLLAGIPLLMAVTALAWWWTERQPTAESSVAAASASAPPLSLAVLPFRSLPVETRDELLELGMADTLITRFSGSPGLRVRPLSSSQRFAGVAQDPLEAARQLGVDYVVEGTAQRRGDAVKVNARLLAADGSTRWSGSFDARIGRVFVLQDRIADALADALEVSVAAPAHRSPCDGDDVEAYRHYIAGQYRLSRPSALRARQALEEFGRVLERDPGCARAYAGMSQAWRTLVATADVDPAQVFPRARALAERALALDPRLPEAHLARAWIAFWYDWDWAAAEAAFRRAIELNPGLADAHFGLAHLLSNTGRADEAAVLAREAMALDPLSPVIHAIGGWFVAPPGEAAAYMDRALELDPDYWLALLMRGASRAAAGDPARGLADLERARVLCGDCSHALVTRGMVAARAGDRELTLRILRTMEARDREGYWPASTLATLHNALGDAATALDLLERAWRERDVRMVFLKADEPARWPNLREEPRYRALVQRMGFADSGVPGSSADAP</sequence>
<dbReference type="GO" id="GO:0006355">
    <property type="term" value="P:regulation of DNA-templated transcription"/>
    <property type="evidence" value="ECO:0007669"/>
    <property type="project" value="InterPro"/>
</dbReference>
<comment type="caution">
    <text evidence="5">The sequence shown here is derived from an EMBL/GenBank/DDBJ whole genome shotgun (WGS) entry which is preliminary data.</text>
</comment>
<dbReference type="Proteomes" id="UP000298681">
    <property type="component" value="Unassembled WGS sequence"/>
</dbReference>
<dbReference type="Pfam" id="PF00486">
    <property type="entry name" value="Trans_reg_C"/>
    <property type="match status" value="1"/>
</dbReference>
<dbReference type="AlphaFoldDB" id="A0A4Z1R601"/>
<feature type="DNA-binding region" description="OmpR/PhoB-type" evidence="2">
    <location>
        <begin position="9"/>
        <end position="107"/>
    </location>
</feature>
<evidence type="ECO:0000256" key="2">
    <source>
        <dbReference type="PROSITE-ProRule" id="PRU01091"/>
    </source>
</evidence>
<dbReference type="EMBL" id="SPUH01000001">
    <property type="protein sequence ID" value="TKS54880.1"/>
    <property type="molecule type" value="Genomic_DNA"/>
</dbReference>
<dbReference type="SMART" id="SM00862">
    <property type="entry name" value="Trans_reg_C"/>
    <property type="match status" value="1"/>
</dbReference>
<dbReference type="Gene3D" id="1.25.40.10">
    <property type="entry name" value="Tetratricopeptide repeat domain"/>
    <property type="match status" value="2"/>
</dbReference>
<name>A0A4Z1R601_9GAMM</name>
<dbReference type="Gene3D" id="1.10.10.10">
    <property type="entry name" value="Winged helix-like DNA-binding domain superfamily/Winged helix DNA-binding domain"/>
    <property type="match status" value="1"/>
</dbReference>
<feature type="domain" description="OmpR/PhoB-type" evidence="4">
    <location>
        <begin position="9"/>
        <end position="107"/>
    </location>
</feature>
<dbReference type="GO" id="GO:0000160">
    <property type="term" value="P:phosphorelay signal transduction system"/>
    <property type="evidence" value="ECO:0007669"/>
    <property type="project" value="InterPro"/>
</dbReference>
<dbReference type="InterPro" id="IPR019734">
    <property type="entry name" value="TPR_rpt"/>
</dbReference>
<keyword evidence="1 2" id="KW-0238">DNA-binding</keyword>
<evidence type="ECO:0000259" key="4">
    <source>
        <dbReference type="PROSITE" id="PS51755"/>
    </source>
</evidence>
<dbReference type="SMART" id="SM00028">
    <property type="entry name" value="TPR"/>
    <property type="match status" value="3"/>
</dbReference>
<evidence type="ECO:0000313" key="5">
    <source>
        <dbReference type="EMBL" id="TKS54880.1"/>
    </source>
</evidence>
<dbReference type="RefSeq" id="WP_134674237.1">
    <property type="nucleotide sequence ID" value="NZ_SPUH01000001.1"/>
</dbReference>